<evidence type="ECO:0000256" key="1">
    <source>
        <dbReference type="SAM" id="SignalP"/>
    </source>
</evidence>
<gene>
    <name evidence="2" type="ORF">TTRE_0000087601</name>
</gene>
<dbReference type="OrthoDB" id="10279171at2759"/>
<feature type="chain" id="PRO_5001728153" evidence="1">
    <location>
        <begin position="24"/>
        <end position="177"/>
    </location>
</feature>
<dbReference type="Proteomes" id="UP000030665">
    <property type="component" value="Unassembled WGS sequence"/>
</dbReference>
<dbReference type="AlphaFoldDB" id="A0A077YXX9"/>
<keyword evidence="1" id="KW-0732">Signal</keyword>
<accession>A0A077YXX9</accession>
<protein>
    <submittedName>
        <fullName evidence="2">Aconitate hydratase</fullName>
    </submittedName>
</protein>
<reference evidence="2" key="2">
    <citation type="submission" date="2014-03" db="EMBL/GenBank/DDBJ databases">
        <title>The whipworm genome and dual-species transcriptomics of an intimate host-pathogen interaction.</title>
        <authorList>
            <person name="Foth B.J."/>
            <person name="Tsai I.J."/>
            <person name="Reid A.J."/>
            <person name="Bancroft A.J."/>
            <person name="Nichol S."/>
            <person name="Tracey A."/>
            <person name="Holroyd N."/>
            <person name="Cotton J.A."/>
            <person name="Stanley E.J."/>
            <person name="Zarowiecki M."/>
            <person name="Liu J.Z."/>
            <person name="Huckvale T."/>
            <person name="Cooper P.J."/>
            <person name="Grencis R.K."/>
            <person name="Berriman M."/>
        </authorList>
    </citation>
    <scope>NUCLEOTIDE SEQUENCE [LARGE SCALE GENOMIC DNA]</scope>
</reference>
<sequence>MPSNDPVISALIFGLTILYPANGGYVDPAEFGTFYCQPNEVLSVYAKGPGYVKLSCTKPVACGYVTECKPISSEPACPQVNHFARGLLRLANGRINAVYCRISDPDETITTETCESYNVRPHDFDPDVSVLSEAEALKTGSEQNGDVIKSTAPVLKLFRLLKSSGSTEMVKVVRRTQ</sequence>
<reference evidence="2" key="1">
    <citation type="submission" date="2014-01" db="EMBL/GenBank/DDBJ databases">
        <authorList>
            <person name="Aslett M."/>
        </authorList>
    </citation>
    <scope>NUCLEOTIDE SEQUENCE</scope>
</reference>
<organism evidence="2 3">
    <name type="scientific">Trichuris trichiura</name>
    <name type="common">Whipworm</name>
    <name type="synonym">Trichocephalus trichiurus</name>
    <dbReference type="NCBI Taxonomy" id="36087"/>
    <lineage>
        <taxon>Eukaryota</taxon>
        <taxon>Metazoa</taxon>
        <taxon>Ecdysozoa</taxon>
        <taxon>Nematoda</taxon>
        <taxon>Enoplea</taxon>
        <taxon>Dorylaimia</taxon>
        <taxon>Trichinellida</taxon>
        <taxon>Trichuridae</taxon>
        <taxon>Trichuris</taxon>
    </lineage>
</organism>
<evidence type="ECO:0000313" key="3">
    <source>
        <dbReference type="Proteomes" id="UP000030665"/>
    </source>
</evidence>
<name>A0A077YXX9_TRITR</name>
<dbReference type="EMBL" id="HG805827">
    <property type="protein sequence ID" value="CDW52614.1"/>
    <property type="molecule type" value="Genomic_DNA"/>
</dbReference>
<keyword evidence="3" id="KW-1185">Reference proteome</keyword>
<feature type="signal peptide" evidence="1">
    <location>
        <begin position="1"/>
        <end position="23"/>
    </location>
</feature>
<evidence type="ECO:0000313" key="2">
    <source>
        <dbReference type="EMBL" id="CDW52614.1"/>
    </source>
</evidence>
<proteinExistence type="predicted"/>